<sequence>MNKSKKIFIGLGLSAVTIPLFAFSLVSCESNLRIKLNSRLKKNKSLRGKVETKTGINNFPTFEKDIRDELANRLATTSDKTERKNIFNDIIKKVDESNQNLTLMKESID</sequence>
<evidence type="ECO:0000313" key="3">
    <source>
        <dbReference type="Proteomes" id="UP000264882"/>
    </source>
</evidence>
<keyword evidence="3" id="KW-1185">Reference proteome</keyword>
<proteinExistence type="predicted"/>
<reference evidence="2" key="2">
    <citation type="submission" date="2022-07" db="EMBL/GenBank/DDBJ databases">
        <title>Complete genome of Mycoplasma hyosynoviae B1.</title>
        <authorList>
            <person name="Spergser J."/>
        </authorList>
    </citation>
    <scope>NUCLEOTIDE SEQUENCE</scope>
    <source>
        <strain evidence="2">B1</strain>
    </source>
</reference>
<dbReference type="PROSITE" id="PS51257">
    <property type="entry name" value="PROKAR_LIPOPROTEIN"/>
    <property type="match status" value="1"/>
</dbReference>
<evidence type="ECO:0008006" key="5">
    <source>
        <dbReference type="Google" id="ProtNLM"/>
    </source>
</evidence>
<evidence type="ECO:0000313" key="1">
    <source>
        <dbReference type="EMBL" id="ASI53731.1"/>
    </source>
</evidence>
<organism evidence="2 4">
    <name type="scientific">Metamycoplasma hyosynoviae</name>
    <dbReference type="NCBI Taxonomy" id="29559"/>
    <lineage>
        <taxon>Bacteria</taxon>
        <taxon>Bacillati</taxon>
        <taxon>Mycoplasmatota</taxon>
        <taxon>Mycoplasmoidales</taxon>
        <taxon>Metamycoplasmataceae</taxon>
        <taxon>Metamycoplasma</taxon>
    </lineage>
</organism>
<dbReference type="RefSeq" id="WP_036440272.1">
    <property type="nucleotide sequence ID" value="NZ_CP008748.1"/>
</dbReference>
<gene>
    <name evidence="1" type="ORF">MHSN_00665</name>
    <name evidence="2" type="ORF">NMG93_00670</name>
</gene>
<reference evidence="1 3" key="1">
    <citation type="submission" date="2014-06" db="EMBL/GenBank/DDBJ databases">
        <title>The Whole Genome Sequence of Mycoplasma hyosynoviae strain ATCC 27095.</title>
        <authorList>
            <person name="Calcutt M.J."/>
            <person name="Foecking M.F."/>
        </authorList>
    </citation>
    <scope>NUCLEOTIDE SEQUENCE [LARGE SCALE GENOMIC DNA]</scope>
    <source>
        <strain evidence="1 3">M60</strain>
    </source>
</reference>
<dbReference type="KEGG" id="mhyv:MHSN_00665"/>
<dbReference type="EMBL" id="CP101127">
    <property type="protein sequence ID" value="UTO26069.1"/>
    <property type="molecule type" value="Genomic_DNA"/>
</dbReference>
<evidence type="ECO:0000313" key="4">
    <source>
        <dbReference type="Proteomes" id="UP001059349"/>
    </source>
</evidence>
<protein>
    <recommendedName>
        <fullName evidence="5">Lipoprotein</fullName>
    </recommendedName>
</protein>
<evidence type="ECO:0000313" key="2">
    <source>
        <dbReference type="EMBL" id="UTO26069.1"/>
    </source>
</evidence>
<accession>A0A063YAF1</accession>
<dbReference type="AlphaFoldDB" id="A0A063YAF1"/>
<dbReference type="GeneID" id="75104981"/>
<dbReference type="Proteomes" id="UP001059349">
    <property type="component" value="Chromosome"/>
</dbReference>
<dbReference type="Proteomes" id="UP000264882">
    <property type="component" value="Chromosome"/>
</dbReference>
<dbReference type="EMBL" id="CP008748">
    <property type="protein sequence ID" value="ASI53731.1"/>
    <property type="molecule type" value="Genomic_DNA"/>
</dbReference>
<name>A0A063YAF1_9BACT</name>